<keyword evidence="2" id="KW-1185">Reference proteome</keyword>
<gene>
    <name evidence="1" type="ORF">COCHEDRAFT_1019837</name>
</gene>
<dbReference type="EMBL" id="KB445571">
    <property type="protein sequence ID" value="EMD94902.1"/>
    <property type="molecule type" value="Genomic_DNA"/>
</dbReference>
<proteinExistence type="predicted"/>
<evidence type="ECO:0000313" key="2">
    <source>
        <dbReference type="Proteomes" id="UP000016936"/>
    </source>
</evidence>
<dbReference type="AlphaFoldDB" id="M2V4J4"/>
<evidence type="ECO:0000313" key="1">
    <source>
        <dbReference type="EMBL" id="EMD94902.1"/>
    </source>
</evidence>
<sequence>MLSFSPSSEYISPAYETIDQHLGAGVQESIVRFLEDTLCDADASCRIVGLGGFDQPLWCGGPL</sequence>
<name>M2V4J4_COCH5</name>
<organism evidence="1 2">
    <name type="scientific">Cochliobolus heterostrophus (strain C5 / ATCC 48332 / race O)</name>
    <name type="common">Southern corn leaf blight fungus</name>
    <name type="synonym">Bipolaris maydis</name>
    <dbReference type="NCBI Taxonomy" id="701091"/>
    <lineage>
        <taxon>Eukaryota</taxon>
        <taxon>Fungi</taxon>
        <taxon>Dikarya</taxon>
        <taxon>Ascomycota</taxon>
        <taxon>Pezizomycotina</taxon>
        <taxon>Dothideomycetes</taxon>
        <taxon>Pleosporomycetidae</taxon>
        <taxon>Pleosporales</taxon>
        <taxon>Pleosporineae</taxon>
        <taxon>Pleosporaceae</taxon>
        <taxon>Bipolaris</taxon>
    </lineage>
</organism>
<dbReference type="Proteomes" id="UP000016936">
    <property type="component" value="Unassembled WGS sequence"/>
</dbReference>
<reference evidence="2" key="2">
    <citation type="journal article" date="2013" name="PLoS Genet.">
        <title>Comparative genome structure, secondary metabolite, and effector coding capacity across Cochliobolus pathogens.</title>
        <authorList>
            <person name="Condon B.J."/>
            <person name="Leng Y."/>
            <person name="Wu D."/>
            <person name="Bushley K.E."/>
            <person name="Ohm R.A."/>
            <person name="Otillar R."/>
            <person name="Martin J."/>
            <person name="Schackwitz W."/>
            <person name="Grimwood J."/>
            <person name="MohdZainudin N."/>
            <person name="Xue C."/>
            <person name="Wang R."/>
            <person name="Manning V.A."/>
            <person name="Dhillon B."/>
            <person name="Tu Z.J."/>
            <person name="Steffenson B.J."/>
            <person name="Salamov A."/>
            <person name="Sun H."/>
            <person name="Lowry S."/>
            <person name="LaButti K."/>
            <person name="Han J."/>
            <person name="Copeland A."/>
            <person name="Lindquist E."/>
            <person name="Barry K."/>
            <person name="Schmutz J."/>
            <person name="Baker S.E."/>
            <person name="Ciuffetti L.M."/>
            <person name="Grigoriev I.V."/>
            <person name="Zhong S."/>
            <person name="Turgeon B.G."/>
        </authorList>
    </citation>
    <scope>NUCLEOTIDE SEQUENCE [LARGE SCALE GENOMIC DNA]</scope>
    <source>
        <strain evidence="2">C5 / ATCC 48332 / race O</strain>
    </source>
</reference>
<dbReference type="OrthoDB" id="10292126at2759"/>
<accession>M2V4J4</accession>
<dbReference type="HOGENOM" id="CLU_3068295_0_0_1"/>
<protein>
    <submittedName>
        <fullName evidence="1">Uncharacterized protein</fullName>
    </submittedName>
</protein>
<reference evidence="1 2" key="1">
    <citation type="journal article" date="2012" name="PLoS Pathog.">
        <title>Diverse lifestyles and strategies of plant pathogenesis encoded in the genomes of eighteen Dothideomycetes fungi.</title>
        <authorList>
            <person name="Ohm R.A."/>
            <person name="Feau N."/>
            <person name="Henrissat B."/>
            <person name="Schoch C.L."/>
            <person name="Horwitz B.A."/>
            <person name="Barry K.W."/>
            <person name="Condon B.J."/>
            <person name="Copeland A.C."/>
            <person name="Dhillon B."/>
            <person name="Glaser F."/>
            <person name="Hesse C.N."/>
            <person name="Kosti I."/>
            <person name="LaButti K."/>
            <person name="Lindquist E.A."/>
            <person name="Lucas S."/>
            <person name="Salamov A.A."/>
            <person name="Bradshaw R.E."/>
            <person name="Ciuffetti L."/>
            <person name="Hamelin R.C."/>
            <person name="Kema G.H.J."/>
            <person name="Lawrence C."/>
            <person name="Scott J.A."/>
            <person name="Spatafora J.W."/>
            <person name="Turgeon B.G."/>
            <person name="de Wit P.J.G.M."/>
            <person name="Zhong S."/>
            <person name="Goodwin S.B."/>
            <person name="Grigoriev I.V."/>
        </authorList>
    </citation>
    <scope>NUCLEOTIDE SEQUENCE [LARGE SCALE GENOMIC DNA]</scope>
    <source>
        <strain evidence="2">C5 / ATCC 48332 / race O</strain>
    </source>
</reference>